<dbReference type="OrthoDB" id="203824at2759"/>
<dbReference type="HOGENOM" id="CLU_009281_10_3_1"/>
<reference evidence="2 3" key="1">
    <citation type="journal article" date="2012" name="PLoS ONE">
        <title>Sequence and analysis of the genome of the pathogenic yeast Candida orthopsilosis.</title>
        <authorList>
            <person name="Riccombeni A."/>
            <person name="Vidanes G."/>
            <person name="Proux-Wera E."/>
            <person name="Wolfe K.H."/>
            <person name="Butler G."/>
        </authorList>
    </citation>
    <scope>NUCLEOTIDE SEQUENCE [LARGE SCALE GENOMIC DNA]</scope>
    <source>
        <strain evidence="2 3">Co 90-125</strain>
    </source>
</reference>
<dbReference type="PANTHER" id="PTHR43435:SF1">
    <property type="entry name" value="PROTEIN MPA43"/>
    <property type="match status" value="1"/>
</dbReference>
<name>H8X5T7_CANO9</name>
<dbReference type="SUPFAM" id="SSF53067">
    <property type="entry name" value="Actin-like ATPase domain"/>
    <property type="match status" value="2"/>
</dbReference>
<dbReference type="Proteomes" id="UP000005018">
    <property type="component" value="Chromosome 4"/>
</dbReference>
<dbReference type="Gene3D" id="3.30.420.40">
    <property type="match status" value="2"/>
</dbReference>
<organism evidence="2 3">
    <name type="scientific">Candida orthopsilosis (strain 90-125)</name>
    <name type="common">Yeast</name>
    <dbReference type="NCBI Taxonomy" id="1136231"/>
    <lineage>
        <taxon>Eukaryota</taxon>
        <taxon>Fungi</taxon>
        <taxon>Dikarya</taxon>
        <taxon>Ascomycota</taxon>
        <taxon>Saccharomycotina</taxon>
        <taxon>Pichiomycetes</taxon>
        <taxon>Debaryomycetaceae</taxon>
        <taxon>Candida/Lodderomyces clade</taxon>
        <taxon>Candida</taxon>
    </lineage>
</organism>
<dbReference type="GeneID" id="14540086"/>
<dbReference type="KEGG" id="cot:CORT_0D07120"/>
<gene>
    <name evidence="2" type="ORF">CORT_0D07120</name>
</gene>
<dbReference type="EMBL" id="HE681722">
    <property type="protein sequence ID" value="CCG23545.1"/>
    <property type="molecule type" value="Genomic_DNA"/>
</dbReference>
<dbReference type="GO" id="GO:0005737">
    <property type="term" value="C:cytoplasm"/>
    <property type="evidence" value="ECO:0007669"/>
    <property type="project" value="TreeGrafter"/>
</dbReference>
<dbReference type="GO" id="GO:0019321">
    <property type="term" value="P:pentose metabolic process"/>
    <property type="evidence" value="ECO:0007669"/>
    <property type="project" value="TreeGrafter"/>
</dbReference>
<dbReference type="RefSeq" id="XP_003869678.1">
    <property type="nucleotide sequence ID" value="XM_003869629.1"/>
</dbReference>
<keyword evidence="3" id="KW-1185">Reference proteome</keyword>
<dbReference type="PANTHER" id="PTHR43435">
    <property type="entry name" value="RIBULOKINASE"/>
    <property type="match status" value="1"/>
</dbReference>
<dbReference type="AlphaFoldDB" id="H8X5T7"/>
<feature type="domain" description="Carbohydrate kinase FGGY C-terminal" evidence="1">
    <location>
        <begin position="254"/>
        <end position="453"/>
    </location>
</feature>
<dbReference type="Pfam" id="PF02782">
    <property type="entry name" value="FGGY_C"/>
    <property type="match status" value="1"/>
</dbReference>
<dbReference type="InterPro" id="IPR043129">
    <property type="entry name" value="ATPase_NBD"/>
</dbReference>
<dbReference type="GO" id="GO:0019150">
    <property type="term" value="F:D-ribulokinase activity"/>
    <property type="evidence" value="ECO:0007669"/>
    <property type="project" value="TreeGrafter"/>
</dbReference>
<accession>H8X5T7</accession>
<dbReference type="InterPro" id="IPR018485">
    <property type="entry name" value="FGGY_C"/>
</dbReference>
<sequence length="525" mass="58408">MSRHVGVDIGTSSIRVTYDSQTNELPIGTHRGKFISQSSVPIYKSLLQLLPSQYDSIAISATCSAVITRKRNGYLEPFNIESTETPSDILLWMDNSAIRETEFLNNLCTSEISQARRQLGGKFVAELGLPKLKMIQNLFGNEDLVCFELYDWISYLLKYEATDGKVAYHPFEHHESAEMYAIDGSIKGWSKKLLSEAGITLEIGGISLPSDVPRLGEPIGVVCGTNAVIGHGCIDCYAGWINSYSGTNANSCFMVAGTSTCFIYSSQQRGYHPGIWGPYRLAKDSQWLYEFGQPATGKLYERVFEKHGLSRNDYATTFKTLEEETRAKSQSGKGIHELLKGYFYYGDVYGNRTPYQDGNMSEMIVDNPNGPLGPIINTTTPESLLAEYNLIMEFIVFQTKELIEPLGIDTLIISGSQSKNTRFVQLLADVCNVSVKVISADCCLGAAKMGHIAQLCQQNWAYENAFDEVTKGNTSSKVVNPGESCGMKSPTSETELSLLYVKYEIYSDMANRQRQYRDMMGDIYS</sequence>
<evidence type="ECO:0000313" key="3">
    <source>
        <dbReference type="Proteomes" id="UP000005018"/>
    </source>
</evidence>
<evidence type="ECO:0000313" key="2">
    <source>
        <dbReference type="EMBL" id="CCG23545.1"/>
    </source>
</evidence>
<protein>
    <recommendedName>
        <fullName evidence="1">Carbohydrate kinase FGGY C-terminal domain-containing protein</fullName>
    </recommendedName>
</protein>
<proteinExistence type="predicted"/>
<evidence type="ECO:0000259" key="1">
    <source>
        <dbReference type="Pfam" id="PF02782"/>
    </source>
</evidence>
<dbReference type="eggNOG" id="KOG2517">
    <property type="taxonomic scope" value="Eukaryota"/>
</dbReference>